<evidence type="ECO:0000256" key="4">
    <source>
        <dbReference type="ARBA" id="ARBA00022801"/>
    </source>
</evidence>
<dbReference type="Proteomes" id="UP001642483">
    <property type="component" value="Unassembled WGS sequence"/>
</dbReference>
<dbReference type="Gene3D" id="3.20.20.140">
    <property type="entry name" value="Metal-dependent hydrolases"/>
    <property type="match status" value="1"/>
</dbReference>
<feature type="domain" description="Adenosine deaminase" evidence="8">
    <location>
        <begin position="14"/>
        <end position="341"/>
    </location>
</feature>
<protein>
    <recommendedName>
        <fullName evidence="8">Adenosine deaminase domain-containing protein</fullName>
    </recommendedName>
</protein>
<comment type="catalytic activity">
    <reaction evidence="7">
        <text>N(6)-methyl-AMP + H2O + H(+) = IMP + methylamine</text>
        <dbReference type="Rhea" id="RHEA:16001"/>
        <dbReference type="ChEBI" id="CHEBI:15377"/>
        <dbReference type="ChEBI" id="CHEBI:15378"/>
        <dbReference type="ChEBI" id="CHEBI:58053"/>
        <dbReference type="ChEBI" id="CHEBI:59338"/>
        <dbReference type="ChEBI" id="CHEBI:144842"/>
    </reaction>
    <physiologicalReaction direction="left-to-right" evidence="7">
        <dbReference type="Rhea" id="RHEA:16002"/>
    </physiologicalReaction>
</comment>
<dbReference type="CDD" id="cd00443">
    <property type="entry name" value="ADA_AMPD"/>
    <property type="match status" value="1"/>
</dbReference>
<evidence type="ECO:0000256" key="3">
    <source>
        <dbReference type="ARBA" id="ARBA00022723"/>
    </source>
</evidence>
<evidence type="ECO:0000259" key="8">
    <source>
        <dbReference type="Pfam" id="PF00962"/>
    </source>
</evidence>
<evidence type="ECO:0000313" key="10">
    <source>
        <dbReference type="Proteomes" id="UP001642483"/>
    </source>
</evidence>
<name>A0ABP0F0K8_CLALP</name>
<evidence type="ECO:0000256" key="5">
    <source>
        <dbReference type="ARBA" id="ARBA00022833"/>
    </source>
</evidence>
<keyword evidence="10" id="KW-1185">Reference proteome</keyword>
<keyword evidence="6" id="KW-0546">Nucleotide metabolism</keyword>
<dbReference type="EMBL" id="CAWYQH010000002">
    <property type="protein sequence ID" value="CAK8673250.1"/>
    <property type="molecule type" value="Genomic_DNA"/>
</dbReference>
<evidence type="ECO:0000256" key="2">
    <source>
        <dbReference type="ARBA" id="ARBA00006676"/>
    </source>
</evidence>
<dbReference type="InterPro" id="IPR006330">
    <property type="entry name" value="Ado/ade_deaminase"/>
</dbReference>
<keyword evidence="4" id="KW-0378">Hydrolase</keyword>
<dbReference type="Pfam" id="PF00962">
    <property type="entry name" value="A_deaminase"/>
    <property type="match status" value="1"/>
</dbReference>
<keyword evidence="5" id="KW-0862">Zinc</keyword>
<comment type="cofactor">
    <cofactor evidence="1">
        <name>Zn(2+)</name>
        <dbReference type="ChEBI" id="CHEBI:29105"/>
    </cofactor>
</comment>
<organism evidence="9 10">
    <name type="scientific">Clavelina lepadiformis</name>
    <name type="common">Light-bulb sea squirt</name>
    <name type="synonym">Ascidia lepadiformis</name>
    <dbReference type="NCBI Taxonomy" id="159417"/>
    <lineage>
        <taxon>Eukaryota</taxon>
        <taxon>Metazoa</taxon>
        <taxon>Chordata</taxon>
        <taxon>Tunicata</taxon>
        <taxon>Ascidiacea</taxon>
        <taxon>Aplousobranchia</taxon>
        <taxon>Clavelinidae</taxon>
        <taxon>Clavelina</taxon>
    </lineage>
</organism>
<gene>
    <name evidence="9" type="ORF">CVLEPA_LOCUS3060</name>
</gene>
<evidence type="ECO:0000256" key="1">
    <source>
        <dbReference type="ARBA" id="ARBA00001947"/>
    </source>
</evidence>
<dbReference type="InterPro" id="IPR032466">
    <property type="entry name" value="Metal_Hydrolase"/>
</dbReference>
<evidence type="ECO:0000313" key="9">
    <source>
        <dbReference type="EMBL" id="CAK8673250.1"/>
    </source>
</evidence>
<sequence length="353" mass="40188">MADLADLKFCQELPKIELHAHLNGSLSDETLNKLLRRGPTNNSYASTIIGKGERRTMQEGFEMFRILHEIVVSPEIVVEVTKDVITDFALDQVKYLELRSTPRNVLSSGMTKRSYMEAVLTAIQRYREENEDRCRIDVRYLPSIDRSKSVEEAHETVKLAEEFSLSTNGNLVVGVDFSGNPHANDGADYIPPMMQARRANLHLAVHMAEVEGKKEETKKLLELLPDRIGHGTFISNEPGVRDVVLKKRIPLEVCVTSNIKTCTVPEDHTKHHFTWWRQEHQHPCIVGTDDKGIFATSLSNEYSIAAGALGLSRRETFNWSKEAIDHVFADIDTKSRLRQTWDDYWKSNLEVDT</sequence>
<keyword evidence="3" id="KW-0479">Metal-binding</keyword>
<dbReference type="InterPro" id="IPR001365">
    <property type="entry name" value="A_deaminase_dom"/>
</dbReference>
<reference evidence="9 10" key="1">
    <citation type="submission" date="2024-02" db="EMBL/GenBank/DDBJ databases">
        <authorList>
            <person name="Daric V."/>
            <person name="Darras S."/>
        </authorList>
    </citation>
    <scope>NUCLEOTIDE SEQUENCE [LARGE SCALE GENOMIC DNA]</scope>
</reference>
<comment type="similarity">
    <text evidence="2">Belongs to the metallo-dependent hydrolases superfamily. Adenosine and AMP deaminases family.</text>
</comment>
<evidence type="ECO:0000256" key="6">
    <source>
        <dbReference type="ARBA" id="ARBA00023080"/>
    </source>
</evidence>
<dbReference type="PANTHER" id="PTHR11409:SF42">
    <property type="entry name" value="ADENOSINE DEAMINASE-LIKE PROTEIN"/>
    <property type="match status" value="1"/>
</dbReference>
<comment type="caution">
    <text evidence="9">The sequence shown here is derived from an EMBL/GenBank/DDBJ whole genome shotgun (WGS) entry which is preliminary data.</text>
</comment>
<dbReference type="SUPFAM" id="SSF51556">
    <property type="entry name" value="Metallo-dependent hydrolases"/>
    <property type="match status" value="1"/>
</dbReference>
<evidence type="ECO:0000256" key="7">
    <source>
        <dbReference type="ARBA" id="ARBA00048787"/>
    </source>
</evidence>
<accession>A0ABP0F0K8</accession>
<dbReference type="PANTHER" id="PTHR11409">
    <property type="entry name" value="ADENOSINE DEAMINASE"/>
    <property type="match status" value="1"/>
</dbReference>
<proteinExistence type="inferred from homology"/>